<dbReference type="AlphaFoldDB" id="A0A399F7K2"/>
<reference evidence="3 4" key="1">
    <citation type="submission" date="2018-08" db="EMBL/GenBank/DDBJ databases">
        <title>Meiothermus terrae DSM 26712 genome sequencing project.</title>
        <authorList>
            <person name="Da Costa M.S."/>
            <person name="Albuquerque L."/>
            <person name="Raposo P."/>
            <person name="Froufe H.J.C."/>
            <person name="Barroso C.S."/>
            <person name="Egas C."/>
        </authorList>
    </citation>
    <scope>NUCLEOTIDE SEQUENCE [LARGE SCALE GENOMIC DNA]</scope>
    <source>
        <strain evidence="3 4">DSM 26712</strain>
    </source>
</reference>
<dbReference type="SUPFAM" id="SSF56731">
    <property type="entry name" value="DNA primase core"/>
    <property type="match status" value="1"/>
</dbReference>
<dbReference type="InterPro" id="IPR034154">
    <property type="entry name" value="TOPRIM_DnaG/twinkle"/>
</dbReference>
<accession>A0A399F7K2</accession>
<dbReference type="InterPro" id="IPR055570">
    <property type="entry name" value="DUF7146"/>
</dbReference>
<dbReference type="Pfam" id="PF23639">
    <property type="entry name" value="DUF7146"/>
    <property type="match status" value="1"/>
</dbReference>
<dbReference type="CDD" id="cd01029">
    <property type="entry name" value="TOPRIM_primases"/>
    <property type="match status" value="1"/>
</dbReference>
<dbReference type="Gene3D" id="3.40.1360.10">
    <property type="match status" value="1"/>
</dbReference>
<sequence length="295" mass="31440">MRYTDYTTLPANALLERLHHAHPAGPGRWRATCPAHGTGRNQALSIRVVDGKILLHCFAGCAPDAILSALGLTWADLHTDTARPWEAPGYYRPAPAPATPDAERVERWGRWWASATPGHPLLQAYLKSRGLSIEPPPTLRLAVWGEQPVMLARAIGPGGELVGMHLTHLKPDGSGRLGRRLAKGSHPLGGAIRLYRLESGQPLALAEGVETALAVHQAARWPAWACVSAGGLAAVQLPAEVDEVVIAADHDPAGLEAARKLVRKLLSEGRKVRLAVPPVPGSDWLDVVAAGEVLA</sequence>
<evidence type="ECO:0000313" key="4">
    <source>
        <dbReference type="Proteomes" id="UP000265715"/>
    </source>
</evidence>
<keyword evidence="4" id="KW-1185">Reference proteome</keyword>
<dbReference type="EMBL" id="QXDL01000002">
    <property type="protein sequence ID" value="RIH90872.1"/>
    <property type="molecule type" value="Genomic_DNA"/>
</dbReference>
<dbReference type="Proteomes" id="UP000265715">
    <property type="component" value="Unassembled WGS sequence"/>
</dbReference>
<dbReference type="InterPro" id="IPR006171">
    <property type="entry name" value="TOPRIM_dom"/>
</dbReference>
<dbReference type="Pfam" id="PF13362">
    <property type="entry name" value="Toprim_3"/>
    <property type="match status" value="1"/>
</dbReference>
<evidence type="ECO:0000313" key="3">
    <source>
        <dbReference type="EMBL" id="RIH90872.1"/>
    </source>
</evidence>
<feature type="domain" description="DUF7146" evidence="2">
    <location>
        <begin position="104"/>
        <end position="178"/>
    </location>
</feature>
<proteinExistence type="predicted"/>
<evidence type="ECO:0000259" key="1">
    <source>
        <dbReference type="Pfam" id="PF13362"/>
    </source>
</evidence>
<organism evidence="3 4">
    <name type="scientific">Calidithermus terrae</name>
    <dbReference type="NCBI Taxonomy" id="1408545"/>
    <lineage>
        <taxon>Bacteria</taxon>
        <taxon>Thermotogati</taxon>
        <taxon>Deinococcota</taxon>
        <taxon>Deinococci</taxon>
        <taxon>Thermales</taxon>
        <taxon>Thermaceae</taxon>
        <taxon>Calidithermus</taxon>
    </lineage>
</organism>
<protein>
    <submittedName>
        <fullName evidence="3">Toprim domain protein</fullName>
    </submittedName>
</protein>
<comment type="caution">
    <text evidence="3">The sequence shown here is derived from an EMBL/GenBank/DDBJ whole genome shotgun (WGS) entry which is preliminary data.</text>
</comment>
<evidence type="ECO:0000259" key="2">
    <source>
        <dbReference type="Pfam" id="PF23639"/>
    </source>
</evidence>
<feature type="domain" description="Toprim" evidence="1">
    <location>
        <begin position="204"/>
        <end position="288"/>
    </location>
</feature>
<name>A0A399F7K2_9DEIN</name>
<gene>
    <name evidence="3" type="ORF">Mterra_00096</name>
</gene>